<dbReference type="OrthoDB" id="5823761at2759"/>
<accession>A0A1L7XS00</accession>
<evidence type="ECO:0000256" key="9">
    <source>
        <dbReference type="ARBA" id="ARBA00023295"/>
    </source>
</evidence>
<evidence type="ECO:0000259" key="15">
    <source>
        <dbReference type="Pfam" id="PF00150"/>
    </source>
</evidence>
<dbReference type="Pfam" id="PF00150">
    <property type="entry name" value="Cellulase"/>
    <property type="match status" value="1"/>
</dbReference>
<dbReference type="InterPro" id="IPR018087">
    <property type="entry name" value="Glyco_hydro_5_CS"/>
</dbReference>
<dbReference type="PANTHER" id="PTHR34142:SF5">
    <property type="entry name" value="CBM1 DOMAIN-CONTAINING PROTEIN"/>
    <property type="match status" value="1"/>
</dbReference>
<keyword evidence="6" id="KW-0136">Cellulose degradation</keyword>
<keyword evidence="8" id="KW-0873">Pyrrolidone carboxylic acid</keyword>
<dbReference type="InterPro" id="IPR017853">
    <property type="entry name" value="GH"/>
</dbReference>
<sequence>MFFKSVSVLGMIPLALGKGMNIAGGDFGCAIDGTCPTGSTQLPLSSLGGGDGLGQMQHFVSDDQMNIFRLPVSWQFLVNNQLGGTLDSTNFGKYDQLMQACLGTGTYCAIDIHNFARWNNQIIGQSSGVTNGQFTSLWTQLATKYASSTKVIFGLMNEPHDLDVPTWATTVQAAVTAIRNAGASSQMILMPGTNFASAGQFVSSGSADALLAITNPDGSTTGLIYDLHKYLDVDNSGTHAECTTDNIADAFQIAADYLRTNGRQALCFTDFCAQNAFLNANSDVFLGYIAWAAGSFATSYVLSLTPSKSNGKFVDNALASQCVVSPWLNAGTATVAASTVSRVATSTRTSTLANTVATNMVTSAPVSNAAASTTSASGSGISPSKVAAGASTLATSISNATATAGTGNFSASATATASQIVSTAGAGMRRYTGGLLAGSLFVALLL</sequence>
<dbReference type="InterPro" id="IPR001547">
    <property type="entry name" value="Glyco_hydro_5"/>
</dbReference>
<evidence type="ECO:0000256" key="6">
    <source>
        <dbReference type="ARBA" id="ARBA00023001"/>
    </source>
</evidence>
<feature type="chain" id="PRO_5009875310" description="Endoglucanase EG-II" evidence="14">
    <location>
        <begin position="18"/>
        <end position="446"/>
    </location>
</feature>
<dbReference type="EC" id="3.2.1.4" evidence="3"/>
<evidence type="ECO:0000313" key="16">
    <source>
        <dbReference type="EMBL" id="CZR67810.1"/>
    </source>
</evidence>
<evidence type="ECO:0000256" key="1">
    <source>
        <dbReference type="ARBA" id="ARBA00000966"/>
    </source>
</evidence>
<gene>
    <name evidence="16" type="ORF">PAC_17709</name>
</gene>
<keyword evidence="4 14" id="KW-0732">Signal</keyword>
<evidence type="ECO:0000256" key="4">
    <source>
        <dbReference type="ARBA" id="ARBA00022729"/>
    </source>
</evidence>
<keyword evidence="7" id="KW-0119">Carbohydrate metabolism</keyword>
<evidence type="ECO:0000256" key="11">
    <source>
        <dbReference type="ARBA" id="ARBA00059691"/>
    </source>
</evidence>
<keyword evidence="17" id="KW-1185">Reference proteome</keyword>
<feature type="domain" description="Glycoside hydrolase family 5" evidence="15">
    <location>
        <begin position="52"/>
        <end position="276"/>
    </location>
</feature>
<evidence type="ECO:0000256" key="13">
    <source>
        <dbReference type="RuleBase" id="RU361153"/>
    </source>
</evidence>
<evidence type="ECO:0000256" key="5">
    <source>
        <dbReference type="ARBA" id="ARBA00022801"/>
    </source>
</evidence>
<dbReference type="STRING" id="576137.A0A1L7XS00"/>
<comment type="similarity">
    <text evidence="2 13">Belongs to the glycosyl hydrolase 5 (cellulase A) family.</text>
</comment>
<dbReference type="AlphaFoldDB" id="A0A1L7XS00"/>
<dbReference type="GO" id="GO:0008810">
    <property type="term" value="F:cellulase activity"/>
    <property type="evidence" value="ECO:0007669"/>
    <property type="project" value="UniProtKB-EC"/>
</dbReference>
<name>A0A1L7XS00_9HELO</name>
<dbReference type="PROSITE" id="PS00659">
    <property type="entry name" value="GLYCOSYL_HYDROL_F5"/>
    <property type="match status" value="1"/>
</dbReference>
<dbReference type="EMBL" id="FJOG01000047">
    <property type="protein sequence ID" value="CZR67810.1"/>
    <property type="molecule type" value="Genomic_DNA"/>
</dbReference>
<feature type="signal peptide" evidence="14">
    <location>
        <begin position="1"/>
        <end position="17"/>
    </location>
</feature>
<evidence type="ECO:0000256" key="3">
    <source>
        <dbReference type="ARBA" id="ARBA00012601"/>
    </source>
</evidence>
<evidence type="ECO:0000256" key="7">
    <source>
        <dbReference type="ARBA" id="ARBA00023277"/>
    </source>
</evidence>
<organism evidence="16 17">
    <name type="scientific">Phialocephala subalpina</name>
    <dbReference type="NCBI Taxonomy" id="576137"/>
    <lineage>
        <taxon>Eukaryota</taxon>
        <taxon>Fungi</taxon>
        <taxon>Dikarya</taxon>
        <taxon>Ascomycota</taxon>
        <taxon>Pezizomycotina</taxon>
        <taxon>Leotiomycetes</taxon>
        <taxon>Helotiales</taxon>
        <taxon>Mollisiaceae</taxon>
        <taxon>Phialocephala</taxon>
        <taxon>Phialocephala fortinii species complex</taxon>
    </lineage>
</organism>
<dbReference type="GO" id="GO:0030245">
    <property type="term" value="P:cellulose catabolic process"/>
    <property type="evidence" value="ECO:0007669"/>
    <property type="project" value="UniProtKB-KW"/>
</dbReference>
<comment type="catalytic activity">
    <reaction evidence="1">
        <text>Endohydrolysis of (1-&gt;4)-beta-D-glucosidic linkages in cellulose, lichenin and cereal beta-D-glucans.</text>
        <dbReference type="EC" id="3.2.1.4"/>
    </reaction>
</comment>
<comment type="function">
    <text evidence="11">Endoglucanase (EG) that cleaves the internal beta-1,4-glucosidic bonds in cellulose. The degradation of cellulose involves an interplay between different cellulolytic enzymes. Hydrolysis starts with EGs, which cut internal glycosidic linkages to reduce the polymerization degree of the substrate and creates new chain ends for exocellobiohydrolases (CBHs). The CBH release the disaccharide cellobiose from the non-reducing end of the cellulose polymer chain. Finally, beta-1,4-glucosidases hydrolyze the cellobiose and other short cello-oligosaccharides into glucose units.</text>
</comment>
<evidence type="ECO:0000256" key="10">
    <source>
        <dbReference type="ARBA" id="ARBA00023326"/>
    </source>
</evidence>
<evidence type="ECO:0000256" key="2">
    <source>
        <dbReference type="ARBA" id="ARBA00005641"/>
    </source>
</evidence>
<evidence type="ECO:0000256" key="12">
    <source>
        <dbReference type="ARBA" id="ARBA00074271"/>
    </source>
</evidence>
<evidence type="ECO:0000313" key="17">
    <source>
        <dbReference type="Proteomes" id="UP000184330"/>
    </source>
</evidence>
<protein>
    <recommendedName>
        <fullName evidence="12">Endoglucanase EG-II</fullName>
        <ecNumber evidence="3">3.2.1.4</ecNumber>
    </recommendedName>
</protein>
<dbReference type="SUPFAM" id="SSF51445">
    <property type="entry name" value="(Trans)glycosidases"/>
    <property type="match status" value="1"/>
</dbReference>
<evidence type="ECO:0000256" key="8">
    <source>
        <dbReference type="ARBA" id="ARBA00023283"/>
    </source>
</evidence>
<dbReference type="Gene3D" id="3.20.20.80">
    <property type="entry name" value="Glycosidases"/>
    <property type="match status" value="1"/>
</dbReference>
<dbReference type="Proteomes" id="UP000184330">
    <property type="component" value="Unassembled WGS sequence"/>
</dbReference>
<proteinExistence type="inferred from homology"/>
<dbReference type="PANTHER" id="PTHR34142">
    <property type="entry name" value="ENDO-BETA-1,4-GLUCANASE A"/>
    <property type="match status" value="1"/>
</dbReference>
<reference evidence="16 17" key="1">
    <citation type="submission" date="2016-03" db="EMBL/GenBank/DDBJ databases">
        <authorList>
            <person name="Ploux O."/>
        </authorList>
    </citation>
    <scope>NUCLEOTIDE SEQUENCE [LARGE SCALE GENOMIC DNA]</scope>
    <source>
        <strain evidence="16 17">UAMH 11012</strain>
    </source>
</reference>
<keyword evidence="9 13" id="KW-0326">Glycosidase</keyword>
<keyword evidence="5 13" id="KW-0378">Hydrolase</keyword>
<keyword evidence="10" id="KW-0624">Polysaccharide degradation</keyword>
<dbReference type="FunFam" id="3.20.20.80:FF:000124">
    <property type="entry name" value="Exported cellulase"/>
    <property type="match status" value="1"/>
</dbReference>
<evidence type="ECO:0000256" key="14">
    <source>
        <dbReference type="SAM" id="SignalP"/>
    </source>
</evidence>